<feature type="chain" id="PRO_5015738790" evidence="2">
    <location>
        <begin position="33"/>
        <end position="92"/>
    </location>
</feature>
<dbReference type="Proteomes" id="UP000243499">
    <property type="component" value="Chromosome 1"/>
</dbReference>
<feature type="signal peptide" evidence="2">
    <location>
        <begin position="1"/>
        <end position="32"/>
    </location>
</feature>
<evidence type="ECO:0000256" key="2">
    <source>
        <dbReference type="SAM" id="SignalP"/>
    </source>
</evidence>
<organism evidence="3">
    <name type="scientific">Panicum hallii</name>
    <dbReference type="NCBI Taxonomy" id="206008"/>
    <lineage>
        <taxon>Eukaryota</taxon>
        <taxon>Viridiplantae</taxon>
        <taxon>Streptophyta</taxon>
        <taxon>Embryophyta</taxon>
        <taxon>Tracheophyta</taxon>
        <taxon>Spermatophyta</taxon>
        <taxon>Magnoliopsida</taxon>
        <taxon>Liliopsida</taxon>
        <taxon>Poales</taxon>
        <taxon>Poaceae</taxon>
        <taxon>PACMAD clade</taxon>
        <taxon>Panicoideae</taxon>
        <taxon>Panicodae</taxon>
        <taxon>Paniceae</taxon>
        <taxon>Panicinae</taxon>
        <taxon>Panicum</taxon>
        <taxon>Panicum sect. Panicum</taxon>
    </lineage>
</organism>
<evidence type="ECO:0000313" key="3">
    <source>
        <dbReference type="EMBL" id="PAN04697.2"/>
    </source>
</evidence>
<dbReference type="Gramene" id="PAN04697">
    <property type="protein sequence ID" value="PAN04697"/>
    <property type="gene ID" value="PAHAL_1G085200"/>
</dbReference>
<dbReference type="AlphaFoldDB" id="A0A2S3GME8"/>
<sequence length="92" mass="9692">MAAARLRVRSQAVLVPSLLLLLALAFLHGAAGDELQTREGMKPFSGGKGRDEGHCLPPAKLARPLRILAETGPAMTYAWSGDHEVPVSPGHG</sequence>
<protein>
    <submittedName>
        <fullName evidence="3">Uncharacterized protein</fullName>
    </submittedName>
</protein>
<gene>
    <name evidence="3" type="ORF">PAHAL_1G085200</name>
</gene>
<name>A0A2S3GME8_9POAL</name>
<dbReference type="EMBL" id="CM008046">
    <property type="protein sequence ID" value="PAN04697.2"/>
    <property type="molecule type" value="Genomic_DNA"/>
</dbReference>
<feature type="region of interest" description="Disordered" evidence="1">
    <location>
        <begin position="37"/>
        <end position="57"/>
    </location>
</feature>
<keyword evidence="2" id="KW-0732">Signal</keyword>
<accession>A0A2S3GME8</accession>
<evidence type="ECO:0000256" key="1">
    <source>
        <dbReference type="SAM" id="MobiDB-lite"/>
    </source>
</evidence>
<reference evidence="3" key="1">
    <citation type="submission" date="2018-04" db="EMBL/GenBank/DDBJ databases">
        <title>WGS assembly of Panicum hallii.</title>
        <authorList>
            <person name="Lovell J."/>
            <person name="Jenkins J."/>
            <person name="Lowry D."/>
            <person name="Mamidi S."/>
            <person name="Sreedasyam A."/>
            <person name="Weng X."/>
            <person name="Barry K."/>
            <person name="Bonette J."/>
            <person name="Campitelli B."/>
            <person name="Daum C."/>
            <person name="Gordon S."/>
            <person name="Gould B."/>
            <person name="Lipzen A."/>
            <person name="Macqueen A."/>
            <person name="Palacio-Mejia J."/>
            <person name="Plott C."/>
            <person name="Shakirov E."/>
            <person name="Shu S."/>
            <person name="Yoshinaga Y."/>
            <person name="Zane M."/>
            <person name="Rokhsar D."/>
            <person name="Grimwood J."/>
            <person name="Schmutz J."/>
            <person name="Juenger T."/>
        </authorList>
    </citation>
    <scope>NUCLEOTIDE SEQUENCE [LARGE SCALE GENOMIC DNA]</scope>
    <source>
        <strain evidence="3">FIL2</strain>
    </source>
</reference>
<proteinExistence type="predicted"/>